<dbReference type="OrthoDB" id="211931at2"/>
<protein>
    <submittedName>
        <fullName evidence="5">Ankyrin repeat domain-containing protein</fullName>
    </submittedName>
</protein>
<dbReference type="InterPro" id="IPR002110">
    <property type="entry name" value="Ankyrin_rpt"/>
</dbReference>
<feature type="repeat" description="ANK" evidence="3">
    <location>
        <begin position="224"/>
        <end position="250"/>
    </location>
</feature>
<dbReference type="PROSITE" id="PS50088">
    <property type="entry name" value="ANK_REPEAT"/>
    <property type="match status" value="2"/>
</dbReference>
<evidence type="ECO:0000313" key="6">
    <source>
        <dbReference type="Proteomes" id="UP000253562"/>
    </source>
</evidence>
<feature type="transmembrane region" description="Helical" evidence="4">
    <location>
        <begin position="54"/>
        <end position="78"/>
    </location>
</feature>
<dbReference type="Gene3D" id="1.25.40.20">
    <property type="entry name" value="Ankyrin repeat-containing domain"/>
    <property type="match status" value="2"/>
</dbReference>
<keyword evidence="4" id="KW-0472">Membrane</keyword>
<evidence type="ECO:0000256" key="3">
    <source>
        <dbReference type="PROSITE-ProRule" id="PRU00023"/>
    </source>
</evidence>
<evidence type="ECO:0000256" key="4">
    <source>
        <dbReference type="SAM" id="Phobius"/>
    </source>
</evidence>
<dbReference type="SUPFAM" id="SSF48403">
    <property type="entry name" value="Ankyrin repeat"/>
    <property type="match status" value="1"/>
</dbReference>
<dbReference type="PANTHER" id="PTHR24171">
    <property type="entry name" value="ANKYRIN REPEAT DOMAIN-CONTAINING PROTEIN 39-RELATED"/>
    <property type="match status" value="1"/>
</dbReference>
<evidence type="ECO:0000313" key="5">
    <source>
        <dbReference type="EMBL" id="RCS42082.1"/>
    </source>
</evidence>
<dbReference type="EMBL" id="QPEX01000044">
    <property type="protein sequence ID" value="RCS42082.1"/>
    <property type="molecule type" value="Genomic_DNA"/>
</dbReference>
<proteinExistence type="predicted"/>
<keyword evidence="4" id="KW-0812">Transmembrane</keyword>
<dbReference type="SMART" id="SM00248">
    <property type="entry name" value="ANK"/>
    <property type="match status" value="3"/>
</dbReference>
<reference evidence="5 6" key="1">
    <citation type="submission" date="2018-07" db="EMBL/GenBank/DDBJ databases">
        <title>Comparative genomes isolates from brazilian mangrove.</title>
        <authorList>
            <person name="De Araujo J.E."/>
            <person name="Taketani R.G."/>
            <person name="Silva M.C.P."/>
            <person name="Lourenco M.V."/>
            <person name="Oliveira V.M."/>
            <person name="Andreote F.D."/>
        </authorList>
    </citation>
    <scope>NUCLEOTIDE SEQUENCE [LARGE SCALE GENOMIC DNA]</scope>
    <source>
        <strain evidence="5 6">HEX PRIS-MGV</strain>
    </source>
</reference>
<keyword evidence="1" id="KW-0677">Repeat</keyword>
<name>A0A368KP74_9BACT</name>
<dbReference type="AlphaFoldDB" id="A0A368KP74"/>
<sequence length="294" mass="33670">MGIHHRKASHPIYSEITRRTTAEDSMRKVGSLLVDCIDRSPWNVRSVPMKLPRFYFSFFGLLVFVALISIGLGVWHWYVAWPAAWAEFYELNQQEPTPELTERYLALVKRYPALAKEPETMHWGAKSGNAKLCRRLWESGAPLNEVSVTDKETPFSIALENDYADVVEFLIEQGVNESMWLRLKYSFMERQPLHIAAEHGNLKICQILVEAGADVNVPRQLDTGKNDPLTLAIRSGNANLVAYLLDQGADHYFPKKVAIRDIAQQIMKRGDPNSITPENADRIIQLLEERYPRY</sequence>
<dbReference type="PROSITE" id="PS50297">
    <property type="entry name" value="ANK_REP_REGION"/>
    <property type="match status" value="2"/>
</dbReference>
<evidence type="ECO:0000256" key="1">
    <source>
        <dbReference type="ARBA" id="ARBA00022737"/>
    </source>
</evidence>
<gene>
    <name evidence="5" type="ORF">DTL42_19835</name>
</gene>
<accession>A0A368KP74</accession>
<dbReference type="Proteomes" id="UP000253562">
    <property type="component" value="Unassembled WGS sequence"/>
</dbReference>
<keyword evidence="2 3" id="KW-0040">ANK repeat</keyword>
<organism evidence="5 6">
    <name type="scientific">Bremerella cremea</name>
    <dbReference type="NCBI Taxonomy" id="1031537"/>
    <lineage>
        <taxon>Bacteria</taxon>
        <taxon>Pseudomonadati</taxon>
        <taxon>Planctomycetota</taxon>
        <taxon>Planctomycetia</taxon>
        <taxon>Pirellulales</taxon>
        <taxon>Pirellulaceae</taxon>
        <taxon>Bremerella</taxon>
    </lineage>
</organism>
<keyword evidence="4" id="KW-1133">Transmembrane helix</keyword>
<feature type="repeat" description="ANK" evidence="3">
    <location>
        <begin position="188"/>
        <end position="220"/>
    </location>
</feature>
<evidence type="ECO:0000256" key="2">
    <source>
        <dbReference type="ARBA" id="ARBA00023043"/>
    </source>
</evidence>
<comment type="caution">
    <text evidence="5">The sequence shown here is derived from an EMBL/GenBank/DDBJ whole genome shotgun (WGS) entry which is preliminary data.</text>
</comment>
<dbReference type="InterPro" id="IPR036770">
    <property type="entry name" value="Ankyrin_rpt-contain_sf"/>
</dbReference>
<dbReference type="Pfam" id="PF00023">
    <property type="entry name" value="Ank"/>
    <property type="match status" value="1"/>
</dbReference>
<dbReference type="RefSeq" id="WP_114371283.1">
    <property type="nucleotide sequence ID" value="NZ_QPEX01000044.1"/>
</dbReference>
<dbReference type="Pfam" id="PF12796">
    <property type="entry name" value="Ank_2"/>
    <property type="match status" value="1"/>
</dbReference>